<proteinExistence type="predicted"/>
<feature type="non-terminal residue" evidence="6">
    <location>
        <position position="1"/>
    </location>
</feature>
<dbReference type="Pfam" id="PF03492">
    <property type="entry name" value="Methyltransf_7"/>
    <property type="match status" value="1"/>
</dbReference>
<keyword evidence="7" id="KW-1185">Reference proteome</keyword>
<keyword evidence="5" id="KW-0460">Magnesium</keyword>
<dbReference type="Gene3D" id="1.10.1200.270">
    <property type="entry name" value="Methyltransferase, alpha-helical capping domain"/>
    <property type="match status" value="1"/>
</dbReference>
<dbReference type="PANTHER" id="PTHR31009">
    <property type="entry name" value="S-ADENOSYL-L-METHIONINE:CARBOXYL METHYLTRANSFERASE FAMILY PROTEIN"/>
    <property type="match status" value="1"/>
</dbReference>
<evidence type="ECO:0000256" key="3">
    <source>
        <dbReference type="ARBA" id="ARBA00022691"/>
    </source>
</evidence>
<organism evidence="6 7">
    <name type="scientific">Brassica napus</name>
    <name type="common">Rape</name>
    <dbReference type="NCBI Taxonomy" id="3708"/>
    <lineage>
        <taxon>Eukaryota</taxon>
        <taxon>Viridiplantae</taxon>
        <taxon>Streptophyta</taxon>
        <taxon>Embryophyta</taxon>
        <taxon>Tracheophyta</taxon>
        <taxon>Spermatophyta</taxon>
        <taxon>Magnoliopsida</taxon>
        <taxon>eudicotyledons</taxon>
        <taxon>Gunneridae</taxon>
        <taxon>Pentapetalae</taxon>
        <taxon>rosids</taxon>
        <taxon>malvids</taxon>
        <taxon>Brassicales</taxon>
        <taxon>Brassicaceae</taxon>
        <taxon>Brassiceae</taxon>
        <taxon>Brassica</taxon>
    </lineage>
</organism>
<keyword evidence="4" id="KW-0479">Metal-binding</keyword>
<evidence type="ECO:0000313" key="6">
    <source>
        <dbReference type="EMBL" id="KAH0865831.1"/>
    </source>
</evidence>
<name>A0ABQ7YCF4_BRANA</name>
<dbReference type="InterPro" id="IPR029063">
    <property type="entry name" value="SAM-dependent_MTases_sf"/>
</dbReference>
<dbReference type="InterPro" id="IPR005299">
    <property type="entry name" value="MeTrfase_7"/>
</dbReference>
<reference evidence="6 7" key="1">
    <citation type="submission" date="2021-05" db="EMBL/GenBank/DDBJ databases">
        <title>Genome Assembly of Synthetic Allotetraploid Brassica napus Reveals Homoeologous Exchanges between Subgenomes.</title>
        <authorList>
            <person name="Davis J.T."/>
        </authorList>
    </citation>
    <scope>NUCLEOTIDE SEQUENCE [LARGE SCALE GENOMIC DNA]</scope>
    <source>
        <strain evidence="7">cv. Da-Ae</strain>
        <tissue evidence="6">Seedling</tissue>
    </source>
</reference>
<accession>A0ABQ7YCF4</accession>
<comment type="caution">
    <text evidence="6">The sequence shown here is derived from an EMBL/GenBank/DDBJ whole genome shotgun (WGS) entry which is preliminary data.</text>
</comment>
<keyword evidence="2" id="KW-0808">Transferase</keyword>
<dbReference type="EMBL" id="JAGKQM010000018">
    <property type="protein sequence ID" value="KAH0865831.1"/>
    <property type="molecule type" value="Genomic_DNA"/>
</dbReference>
<protein>
    <submittedName>
        <fullName evidence="6">Uncharacterized protein</fullName>
    </submittedName>
</protein>
<evidence type="ECO:0000313" key="7">
    <source>
        <dbReference type="Proteomes" id="UP000824890"/>
    </source>
</evidence>
<sequence length="357" mass="39789">SLTNNHQNTIGKINMSTTFTMVGGEGPNSYQQHSKHQGALLEASKERINEAISTKLDIDFTSGLISVADFGCSTGPNTFAAVQTVIDAVEHKYQKDIEFQVFFNDSSNNDFNTLFRTLPPARKYFATGVPGSFFGRVLPKNSFHVGVASFALHFVSKIPKGVRERHSPVWNKDIHCTGFSKEVANLYLDQYKIDVGSLLNARAQELVSGGLLLFLGHCLPNGVQMSETVNGIMIDIIGFSLNEIAKKGLIDQEKLDAFKLPVYLAHADELKRIIENNKCFRTEVFEKISHSKEEYQLDSDYLTLAFKVTVGGSVASYFGEDVMEKTYEIVREKTEELLPQIANAKPGMQYLIVLRKT</sequence>
<keyword evidence="3" id="KW-0949">S-adenosyl-L-methionine</keyword>
<dbReference type="SUPFAM" id="SSF53335">
    <property type="entry name" value="S-adenosyl-L-methionine-dependent methyltransferases"/>
    <property type="match status" value="1"/>
</dbReference>
<dbReference type="Proteomes" id="UP000824890">
    <property type="component" value="Unassembled WGS sequence"/>
</dbReference>
<dbReference type="Gene3D" id="3.40.50.150">
    <property type="entry name" value="Vaccinia Virus protein VP39"/>
    <property type="match status" value="1"/>
</dbReference>
<evidence type="ECO:0000256" key="5">
    <source>
        <dbReference type="ARBA" id="ARBA00022842"/>
    </source>
</evidence>
<evidence type="ECO:0000256" key="1">
    <source>
        <dbReference type="ARBA" id="ARBA00022603"/>
    </source>
</evidence>
<evidence type="ECO:0000256" key="2">
    <source>
        <dbReference type="ARBA" id="ARBA00022679"/>
    </source>
</evidence>
<keyword evidence="1" id="KW-0489">Methyltransferase</keyword>
<evidence type="ECO:0000256" key="4">
    <source>
        <dbReference type="ARBA" id="ARBA00022723"/>
    </source>
</evidence>
<dbReference type="InterPro" id="IPR042086">
    <property type="entry name" value="MeTrfase_capping"/>
</dbReference>
<gene>
    <name evidence="6" type="ORF">HID58_083042</name>
</gene>